<comment type="caution">
    <text evidence="6">The sequence shown here is derived from an EMBL/GenBank/DDBJ whole genome shotgun (WGS) entry which is preliminary data.</text>
</comment>
<evidence type="ECO:0000256" key="3">
    <source>
        <dbReference type="ARBA" id="ARBA00022691"/>
    </source>
</evidence>
<dbReference type="CDD" id="cd02440">
    <property type="entry name" value="AdoMet_MTases"/>
    <property type="match status" value="1"/>
</dbReference>
<keyword evidence="7" id="KW-1185">Reference proteome</keyword>
<dbReference type="Proteomes" id="UP001420932">
    <property type="component" value="Unassembled WGS sequence"/>
</dbReference>
<dbReference type="SUPFAM" id="SSF53335">
    <property type="entry name" value="S-adenosyl-L-methionine-dependent methyltransferases"/>
    <property type="match status" value="1"/>
</dbReference>
<keyword evidence="1" id="KW-0489">Methyltransferase</keyword>
<dbReference type="GO" id="GO:0046983">
    <property type="term" value="F:protein dimerization activity"/>
    <property type="evidence" value="ECO:0007669"/>
    <property type="project" value="InterPro"/>
</dbReference>
<dbReference type="InterPro" id="IPR001077">
    <property type="entry name" value="COMT_C"/>
</dbReference>
<dbReference type="Gene3D" id="1.10.10.10">
    <property type="entry name" value="Winged helix-like DNA-binding domain superfamily/Winged helix DNA-binding domain"/>
    <property type="match status" value="1"/>
</dbReference>
<dbReference type="PANTHER" id="PTHR11746">
    <property type="entry name" value="O-METHYLTRANSFERASE"/>
    <property type="match status" value="1"/>
</dbReference>
<evidence type="ECO:0000256" key="1">
    <source>
        <dbReference type="ARBA" id="ARBA00022603"/>
    </source>
</evidence>
<evidence type="ECO:0000313" key="7">
    <source>
        <dbReference type="Proteomes" id="UP001420932"/>
    </source>
</evidence>
<reference evidence="6 7" key="1">
    <citation type="submission" date="2024-01" db="EMBL/GenBank/DDBJ databases">
        <title>Genome assemblies of Stephania.</title>
        <authorList>
            <person name="Yang L."/>
        </authorList>
    </citation>
    <scope>NUCLEOTIDE SEQUENCE [LARGE SCALE GENOMIC DNA]</scope>
    <source>
        <strain evidence="6">YNDBR</strain>
        <tissue evidence="6">Leaf</tissue>
    </source>
</reference>
<feature type="active site" description="Proton acceptor" evidence="4">
    <location>
        <position position="244"/>
    </location>
</feature>
<feature type="domain" description="O-methyltransferase C-terminal" evidence="5">
    <location>
        <begin position="112"/>
        <end position="320"/>
    </location>
</feature>
<dbReference type="FunFam" id="3.40.50.150:FF:000057">
    <property type="entry name" value="O-methyltransferase ZRP4"/>
    <property type="match status" value="1"/>
</dbReference>
<dbReference type="EMBL" id="JBBNAF010000004">
    <property type="protein sequence ID" value="KAK9150291.1"/>
    <property type="molecule type" value="Genomic_DNA"/>
</dbReference>
<dbReference type="AlphaFoldDB" id="A0AAP0KCV7"/>
<dbReference type="GO" id="GO:0032259">
    <property type="term" value="P:methylation"/>
    <property type="evidence" value="ECO:0007669"/>
    <property type="project" value="UniProtKB-KW"/>
</dbReference>
<sequence>MVRKIIITPVIYKFQAKLMAKSSTSDMERGGCGEEDMTIEEFVEAQAHIFKHTMNYIHSTSLKCAVELGIPGIIHNHKKPMTHSEFMIVEKMMKDHWTFPAGFAGNEFLKPWESFGGWLKGGDGETAFEAANGKNLWNYGVENVEFCNLFNASMAASSRVMSSVLVTKYKAMFEGVTSLVDVGGGIGSMGRAIAKAFPHIKCSVLDLPHVVASCKGTENLEFVAGDMFQAIPSADALLLKGILHDWNDEDSLKILKRCREAIGSSEKGGKLIILDIVMDSKATREIAELQLFFDMLLMVNTNGIERSEREWEKLFKEAGFTSYKITSISSFRTVIEAFP</sequence>
<evidence type="ECO:0000256" key="4">
    <source>
        <dbReference type="PIRSR" id="PIRSR005739-1"/>
    </source>
</evidence>
<dbReference type="SUPFAM" id="SSF46785">
    <property type="entry name" value="Winged helix' DNA-binding domain"/>
    <property type="match status" value="1"/>
</dbReference>
<dbReference type="InterPro" id="IPR016461">
    <property type="entry name" value="COMT-like"/>
</dbReference>
<organism evidence="6 7">
    <name type="scientific">Stephania yunnanensis</name>
    <dbReference type="NCBI Taxonomy" id="152371"/>
    <lineage>
        <taxon>Eukaryota</taxon>
        <taxon>Viridiplantae</taxon>
        <taxon>Streptophyta</taxon>
        <taxon>Embryophyta</taxon>
        <taxon>Tracheophyta</taxon>
        <taxon>Spermatophyta</taxon>
        <taxon>Magnoliopsida</taxon>
        <taxon>Ranunculales</taxon>
        <taxon>Menispermaceae</taxon>
        <taxon>Menispermoideae</taxon>
        <taxon>Cissampelideae</taxon>
        <taxon>Stephania</taxon>
    </lineage>
</organism>
<protein>
    <recommendedName>
        <fullName evidence="5">O-methyltransferase C-terminal domain-containing protein</fullName>
    </recommendedName>
</protein>
<evidence type="ECO:0000313" key="6">
    <source>
        <dbReference type="EMBL" id="KAK9150291.1"/>
    </source>
</evidence>
<name>A0AAP0KCV7_9MAGN</name>
<dbReference type="InterPro" id="IPR036390">
    <property type="entry name" value="WH_DNA-bd_sf"/>
</dbReference>
<evidence type="ECO:0000259" key="5">
    <source>
        <dbReference type="Pfam" id="PF00891"/>
    </source>
</evidence>
<dbReference type="GO" id="GO:0008171">
    <property type="term" value="F:O-methyltransferase activity"/>
    <property type="evidence" value="ECO:0007669"/>
    <property type="project" value="InterPro"/>
</dbReference>
<dbReference type="PROSITE" id="PS51683">
    <property type="entry name" value="SAM_OMT_II"/>
    <property type="match status" value="1"/>
</dbReference>
<dbReference type="InterPro" id="IPR029063">
    <property type="entry name" value="SAM-dependent_MTases_sf"/>
</dbReference>
<accession>A0AAP0KCV7</accession>
<dbReference type="InterPro" id="IPR036388">
    <property type="entry name" value="WH-like_DNA-bd_sf"/>
</dbReference>
<keyword evidence="3" id="KW-0949">S-adenosyl-L-methionine</keyword>
<keyword evidence="2" id="KW-0808">Transferase</keyword>
<dbReference type="Gene3D" id="3.40.50.150">
    <property type="entry name" value="Vaccinia Virus protein VP39"/>
    <property type="match status" value="1"/>
</dbReference>
<gene>
    <name evidence="6" type="ORF">Syun_008600</name>
</gene>
<dbReference type="Pfam" id="PF00891">
    <property type="entry name" value="Methyltransf_2"/>
    <property type="match status" value="1"/>
</dbReference>
<proteinExistence type="predicted"/>
<evidence type="ECO:0000256" key="2">
    <source>
        <dbReference type="ARBA" id="ARBA00022679"/>
    </source>
</evidence>
<dbReference type="PIRSF" id="PIRSF005739">
    <property type="entry name" value="O-mtase"/>
    <property type="match status" value="1"/>
</dbReference>